<feature type="region of interest" description="Disordered" evidence="1">
    <location>
        <begin position="1"/>
        <end position="67"/>
    </location>
</feature>
<evidence type="ECO:0000313" key="3">
    <source>
        <dbReference type="Proteomes" id="UP000230002"/>
    </source>
</evidence>
<feature type="compositionally biased region" description="Acidic residues" evidence="1">
    <location>
        <begin position="45"/>
        <end position="60"/>
    </location>
</feature>
<accession>A0A2G8SAH4</accession>
<dbReference type="OrthoDB" id="3205170at2759"/>
<reference evidence="2 3" key="1">
    <citation type="journal article" date="2015" name="Sci. Rep.">
        <title>Chromosome-level genome map provides insights into diverse defense mechanisms in the medicinal fungus Ganoderma sinense.</title>
        <authorList>
            <person name="Zhu Y."/>
            <person name="Xu J."/>
            <person name="Sun C."/>
            <person name="Zhou S."/>
            <person name="Xu H."/>
            <person name="Nelson D.R."/>
            <person name="Qian J."/>
            <person name="Song J."/>
            <person name="Luo H."/>
            <person name="Xiang L."/>
            <person name="Li Y."/>
            <person name="Xu Z."/>
            <person name="Ji A."/>
            <person name="Wang L."/>
            <person name="Lu S."/>
            <person name="Hayward A."/>
            <person name="Sun W."/>
            <person name="Li X."/>
            <person name="Schwartz D.C."/>
            <person name="Wang Y."/>
            <person name="Chen S."/>
        </authorList>
    </citation>
    <scope>NUCLEOTIDE SEQUENCE [LARGE SCALE GENOMIC DNA]</scope>
    <source>
        <strain evidence="2 3">ZZ0214-1</strain>
    </source>
</reference>
<name>A0A2G8SAH4_9APHY</name>
<organism evidence="2 3">
    <name type="scientific">Ganoderma sinense ZZ0214-1</name>
    <dbReference type="NCBI Taxonomy" id="1077348"/>
    <lineage>
        <taxon>Eukaryota</taxon>
        <taxon>Fungi</taxon>
        <taxon>Dikarya</taxon>
        <taxon>Basidiomycota</taxon>
        <taxon>Agaricomycotina</taxon>
        <taxon>Agaricomycetes</taxon>
        <taxon>Polyporales</taxon>
        <taxon>Polyporaceae</taxon>
        <taxon>Ganoderma</taxon>
    </lineage>
</organism>
<sequence length="150" mass="17501">MPRSAATYRRMWSGRRKPASSSSYSDDSEDRAPRDYDFFGSSDLSEPETEPEYTPETEDGTFDKSGPRDYRFELRETVWVKPRGCFEWFRGTVLKIREPPLRDRDSVKRGTLYLVIFRRHHTNMRDIFSSTEGNIRPDTPPVRALVRGAS</sequence>
<gene>
    <name evidence="2" type="ORF">GSI_06925</name>
</gene>
<dbReference type="Proteomes" id="UP000230002">
    <property type="component" value="Unassembled WGS sequence"/>
</dbReference>
<evidence type="ECO:0000313" key="2">
    <source>
        <dbReference type="EMBL" id="PIL30757.1"/>
    </source>
</evidence>
<comment type="caution">
    <text evidence="2">The sequence shown here is derived from an EMBL/GenBank/DDBJ whole genome shotgun (WGS) entry which is preliminary data.</text>
</comment>
<dbReference type="EMBL" id="AYKW01000013">
    <property type="protein sequence ID" value="PIL30757.1"/>
    <property type="molecule type" value="Genomic_DNA"/>
</dbReference>
<proteinExistence type="predicted"/>
<dbReference type="AlphaFoldDB" id="A0A2G8SAH4"/>
<evidence type="ECO:0000256" key="1">
    <source>
        <dbReference type="SAM" id="MobiDB-lite"/>
    </source>
</evidence>
<protein>
    <submittedName>
        <fullName evidence="2">Uncharacterized protein</fullName>
    </submittedName>
</protein>
<keyword evidence="3" id="KW-1185">Reference proteome</keyword>